<dbReference type="PANTHER" id="PTHR15600:SF42">
    <property type="entry name" value="SACSIN"/>
    <property type="match status" value="1"/>
</dbReference>
<evidence type="ECO:0000313" key="3">
    <source>
        <dbReference type="Proteomes" id="UP000005408"/>
    </source>
</evidence>
<dbReference type="InterPro" id="IPR052972">
    <property type="entry name" value="Sacsin_chaperone_reg"/>
</dbReference>
<protein>
    <recommendedName>
        <fullName evidence="1">Sacsin/Nov domain-containing protein</fullName>
    </recommendedName>
</protein>
<evidence type="ECO:0000259" key="1">
    <source>
        <dbReference type="Pfam" id="PF25794"/>
    </source>
</evidence>
<dbReference type="EnsemblMetazoa" id="G11585.1">
    <property type="protein sequence ID" value="G11585.1:cds"/>
    <property type="gene ID" value="G11585"/>
</dbReference>
<dbReference type="NCBIfam" id="NF047352">
    <property type="entry name" value="P_loop_sacsin"/>
    <property type="match status" value="1"/>
</dbReference>
<dbReference type="SUPFAM" id="SSF55874">
    <property type="entry name" value="ATPase domain of HSP90 chaperone/DNA topoisomerase II/histidine kinase"/>
    <property type="match status" value="1"/>
</dbReference>
<name>A0A8W8HYM5_MAGGI</name>
<proteinExistence type="predicted"/>
<dbReference type="Pfam" id="PF25794">
    <property type="entry name" value="SACS"/>
    <property type="match status" value="1"/>
</dbReference>
<dbReference type="InterPro" id="IPR058210">
    <property type="entry name" value="SACS/Nov_dom"/>
</dbReference>
<organism evidence="2 3">
    <name type="scientific">Magallana gigas</name>
    <name type="common">Pacific oyster</name>
    <name type="synonym">Crassostrea gigas</name>
    <dbReference type="NCBI Taxonomy" id="29159"/>
    <lineage>
        <taxon>Eukaryota</taxon>
        <taxon>Metazoa</taxon>
        <taxon>Spiralia</taxon>
        <taxon>Lophotrochozoa</taxon>
        <taxon>Mollusca</taxon>
        <taxon>Bivalvia</taxon>
        <taxon>Autobranchia</taxon>
        <taxon>Pteriomorphia</taxon>
        <taxon>Ostreida</taxon>
        <taxon>Ostreoidea</taxon>
        <taxon>Ostreidae</taxon>
        <taxon>Magallana</taxon>
    </lineage>
</organism>
<keyword evidence="3" id="KW-1185">Reference proteome</keyword>
<reference evidence="2" key="1">
    <citation type="submission" date="2022-08" db="UniProtKB">
        <authorList>
            <consortium name="EnsemblMetazoa"/>
        </authorList>
    </citation>
    <scope>IDENTIFICATION</scope>
    <source>
        <strain evidence="2">05x7-T-G4-1.051#20</strain>
    </source>
</reference>
<dbReference type="PANTHER" id="PTHR15600">
    <property type="entry name" value="SACSIN"/>
    <property type="match status" value="1"/>
</dbReference>
<sequence>MADDVDTESDDEIECSGMIQPPLIKQLQTILSEYPDDGQILKELIQNAEDAGASEMKILYDDRPAVQEPSTKRAPFRKYFKGPALVVYNNAEFIEADWTGIKMLYSSIKEFDKTKVGRFGLGFKSVFHITDHPVIISGDQLLVLDPHQDSSKVCQTMKLKKLHRYKKMKVEDCLKAFSGVFGFDQNTLECGHFNGTIFRFPLRQEETELSDNIYDKSKVDDLFMSFKDEAPVSLLFLKCLESITLLREENAYRTIDIGEVHYSVKIDGTTIEAVRSARNIMKSHIQVDLQSDIENSYFMTICVKDHGCDVMSKSWKVMNLFQGRSSMSSHLQKLSNDDSLSYSPNVSVAMDMDCPTNFQGHVFCFLPLPLTEENLSGLPIHVNGFFALNQSRRFVKWPTTDQIRNHTHTDKSIQWNQALVIEVLSEVYFTFLRELVKESSNNENDKAHVATVSRCIPNVNEIDEHWKILILPLKEKLEHSPIFFTPNEGGKWITKEQAVFFRQTKIANQVDTTLRRILEMYCQNTVEVEEHVWDTLQLQGKPEVTPHFINRLLRTSDAYLNCSDDEKINLLRYLLSAGQYNALDDLALLPLRNGTYIKFDRDNTSSCEIYMVPNSKIELLVGMEDRILSPLPKDVQDIFVTIVEEDIYQIRYLQEQSFILLLKETIQKNISGDQYPIYWNISNSSLDFNWLRKVWKCIVQEFPLKLHRFQDLPLIPEKLHDKEYQLHALREDMMIGNVSENISKCLDMFCIKVLKNVPDFILDHPNLNHFVPDVSIMNVDNAIGLLAQKSTLINFIQHFNNQSSPDQKNELLYFLCKDRHNFGTDSLKVLQMMEVFSTSQGFVSIIENKNLLTREIPVPYPSEVIQTLESNIIHFAKQLGAYELRDTEIFSNVLKSVLDKKFNTEQVNNIMKFIIENKIYELDETLYQLVRKVPFVTTESNEQKTAQELFDPQDDIVQKIISDRSQFPSPSISSKGLKVLRKFGLKSRKQVAPEDIYYASKTVHESSITNNINAEIKSKQCAIVTILAEREELFTEHMQTLDASLENVLMDMEIVQPLQTLTSYLPNLSWYRCNHIFCKPSKVYNGKYGDLVGFVAPVISPDTSPILIQKFGWNKKPDLEIVLQQHSLYVDNYKEEYKSEYLLPIKRLYTYLAEICVSVINVNIKVDKVWMGEGFVKPNQICIDRSSDDIDLKPYLVPLPKEFQTNDMKCLAERLGCRKQQTTECLISILHSLKSKYQTYDALSTCILPDMDIIIRILNKLKNVPGIEEMGVPIPIHSKDKIKLEFRAAKECNYCNAEWLKELAEEDGELMFFVHEDVSSDTAAKLGVPSLTENLLSETEGIQE</sequence>
<dbReference type="InterPro" id="IPR036890">
    <property type="entry name" value="HATPase_C_sf"/>
</dbReference>
<dbReference type="GO" id="GO:0030544">
    <property type="term" value="F:Hsp70 protein binding"/>
    <property type="evidence" value="ECO:0007669"/>
    <property type="project" value="TreeGrafter"/>
</dbReference>
<dbReference type="Proteomes" id="UP000005408">
    <property type="component" value="Unassembled WGS sequence"/>
</dbReference>
<evidence type="ECO:0000313" key="2">
    <source>
        <dbReference type="EnsemblMetazoa" id="G11585.1:cds"/>
    </source>
</evidence>
<feature type="domain" description="Sacsin/Nov" evidence="1">
    <location>
        <begin position="21"/>
        <end position="247"/>
    </location>
</feature>
<dbReference type="Gene3D" id="3.30.565.10">
    <property type="entry name" value="Histidine kinase-like ATPase, C-terminal domain"/>
    <property type="match status" value="1"/>
</dbReference>
<accession>A0A8W8HYM5</accession>
<dbReference type="OMA" id="TYLAEIC"/>